<dbReference type="OrthoDB" id="1779644at2"/>
<dbReference type="Pfam" id="PF19850">
    <property type="entry name" value="DUF6325"/>
    <property type="match status" value="1"/>
</dbReference>
<protein>
    <submittedName>
        <fullName evidence="1">Uncharacterized protein</fullName>
    </submittedName>
</protein>
<name>A0A1J7BL93_9ACTN</name>
<dbReference type="Proteomes" id="UP000243342">
    <property type="component" value="Unassembled WGS sequence"/>
</dbReference>
<accession>A0A1J7BL93</accession>
<keyword evidence="2" id="KW-1185">Reference proteome</keyword>
<dbReference type="EMBL" id="MLCF01000002">
    <property type="protein sequence ID" value="OIV39475.1"/>
    <property type="molecule type" value="Genomic_DNA"/>
</dbReference>
<organism evidence="1 2">
    <name type="scientific">Mangrovactinospora gilvigrisea</name>
    <dbReference type="NCBI Taxonomy" id="1428644"/>
    <lineage>
        <taxon>Bacteria</taxon>
        <taxon>Bacillati</taxon>
        <taxon>Actinomycetota</taxon>
        <taxon>Actinomycetes</taxon>
        <taxon>Kitasatosporales</taxon>
        <taxon>Streptomycetaceae</taxon>
        <taxon>Mangrovactinospora</taxon>
    </lineage>
</organism>
<comment type="caution">
    <text evidence="1">The sequence shown here is derived from an EMBL/GenBank/DDBJ whole genome shotgun (WGS) entry which is preliminary data.</text>
</comment>
<dbReference type="STRING" id="1428644.BIV57_01175"/>
<reference evidence="1 2" key="1">
    <citation type="submission" date="2016-10" db="EMBL/GenBank/DDBJ databases">
        <title>Genome sequence of Streptomyces gilvigriseus MUSC 26.</title>
        <authorList>
            <person name="Lee L.-H."/>
            <person name="Ser H.-L."/>
        </authorList>
    </citation>
    <scope>NUCLEOTIDE SEQUENCE [LARGE SCALE GENOMIC DNA]</scope>
    <source>
        <strain evidence="1 2">MUSC 26</strain>
    </source>
</reference>
<gene>
    <name evidence="1" type="ORF">BIV57_01175</name>
</gene>
<dbReference type="AlphaFoldDB" id="A0A1J7BL93"/>
<dbReference type="RefSeq" id="WP_071654678.1">
    <property type="nucleotide sequence ID" value="NZ_MLCF01000002.1"/>
</dbReference>
<proteinExistence type="predicted"/>
<sequence length="167" mass="18260">MDPVQFLVLAFPGKRPTRQAMAEVTALQFGGRVIDTLLVSKDLYGEIHTVEAVDLPDLHEVAYGPDIVHLIGPDDAKECAALLEPGQCALLALIEHRWSARMVRAVQEDHARLAASTCIPVEHVEQARTALVAAQHASDRLFHRPERPIARSAIVRPTGAPVNLTRS</sequence>
<evidence type="ECO:0000313" key="1">
    <source>
        <dbReference type="EMBL" id="OIV39475.1"/>
    </source>
</evidence>
<evidence type="ECO:0000313" key="2">
    <source>
        <dbReference type="Proteomes" id="UP000243342"/>
    </source>
</evidence>
<dbReference type="InterPro" id="IPR046288">
    <property type="entry name" value="DUF6325"/>
</dbReference>